<organism evidence="3">
    <name type="scientific">marine metagenome</name>
    <dbReference type="NCBI Taxonomy" id="408172"/>
    <lineage>
        <taxon>unclassified sequences</taxon>
        <taxon>metagenomes</taxon>
        <taxon>ecological metagenomes</taxon>
    </lineage>
</organism>
<feature type="region of interest" description="Disordered" evidence="2">
    <location>
        <begin position="106"/>
        <end position="150"/>
    </location>
</feature>
<feature type="compositionally biased region" description="Basic and acidic residues" evidence="2">
    <location>
        <begin position="125"/>
        <end position="134"/>
    </location>
</feature>
<dbReference type="AlphaFoldDB" id="A0A381YM26"/>
<protein>
    <submittedName>
        <fullName evidence="3">Uncharacterized protein</fullName>
    </submittedName>
</protein>
<name>A0A381YM26_9ZZZZ</name>
<evidence type="ECO:0000256" key="2">
    <source>
        <dbReference type="SAM" id="MobiDB-lite"/>
    </source>
</evidence>
<feature type="coiled-coil region" evidence="1">
    <location>
        <begin position="26"/>
        <end position="88"/>
    </location>
</feature>
<sequence length="150" mass="17090">MLGMIKMLPLLLIVGGAGFAYHKVVVNEKDNRINQQQMEVASLTQHNVVLQTAAATNEATIKNIREKMKVQQEAFSSLTKRHNSLEQEKNQYLSVFKRHNLTKSARAKPDYMEPKINSGTKKVFRQVEADSRELDEADDTESERAFDNPE</sequence>
<proteinExistence type="predicted"/>
<reference evidence="3" key="1">
    <citation type="submission" date="2018-05" db="EMBL/GenBank/DDBJ databases">
        <authorList>
            <person name="Lanie J.A."/>
            <person name="Ng W.-L."/>
            <person name="Kazmierczak K.M."/>
            <person name="Andrzejewski T.M."/>
            <person name="Davidsen T.M."/>
            <person name="Wayne K.J."/>
            <person name="Tettelin H."/>
            <person name="Glass J.I."/>
            <person name="Rusch D."/>
            <person name="Podicherti R."/>
            <person name="Tsui H.-C.T."/>
            <person name="Winkler M.E."/>
        </authorList>
    </citation>
    <scope>NUCLEOTIDE SEQUENCE</scope>
</reference>
<evidence type="ECO:0000313" key="3">
    <source>
        <dbReference type="EMBL" id="SVA78019.1"/>
    </source>
</evidence>
<keyword evidence="1" id="KW-0175">Coiled coil</keyword>
<evidence type="ECO:0000256" key="1">
    <source>
        <dbReference type="SAM" id="Coils"/>
    </source>
</evidence>
<dbReference type="EMBL" id="UINC01018547">
    <property type="protein sequence ID" value="SVA78019.1"/>
    <property type="molecule type" value="Genomic_DNA"/>
</dbReference>
<accession>A0A381YM26</accession>
<gene>
    <name evidence="3" type="ORF">METZ01_LOCUS130873</name>
</gene>